<protein>
    <submittedName>
        <fullName evidence="1">Uncharacterized protein</fullName>
    </submittedName>
</protein>
<dbReference type="RefSeq" id="WP_157479487.1">
    <property type="nucleotide sequence ID" value="NZ_CP046566.1"/>
</dbReference>
<reference evidence="1 2" key="1">
    <citation type="submission" date="2019-11" db="EMBL/GenBank/DDBJ databases">
        <authorList>
            <person name="Im W.T."/>
        </authorList>
    </citation>
    <scope>NUCLEOTIDE SEQUENCE [LARGE SCALE GENOMIC DNA]</scope>
    <source>
        <strain evidence="1 2">SB-02</strain>
    </source>
</reference>
<gene>
    <name evidence="1" type="ORF">GLV81_14365</name>
</gene>
<proteinExistence type="predicted"/>
<evidence type="ECO:0000313" key="1">
    <source>
        <dbReference type="EMBL" id="QGW29134.1"/>
    </source>
</evidence>
<evidence type="ECO:0000313" key="2">
    <source>
        <dbReference type="Proteomes" id="UP000426027"/>
    </source>
</evidence>
<keyword evidence="2" id="KW-1185">Reference proteome</keyword>
<dbReference type="EMBL" id="CP046566">
    <property type="protein sequence ID" value="QGW29134.1"/>
    <property type="molecule type" value="Genomic_DNA"/>
</dbReference>
<sequence length="124" mass="14249">MNDFALNAEMNLEVNARFIARGQDAPLQGPAYKVRLFDRDFLDDEYLGESGLDEHGDAHFRFPASKLHDGFLDDKMPDFFFVLYKNGEVHFQSKVMENVYLDAIELYKRGTGEIIYLGTFLVDA</sequence>
<dbReference type="KEGG" id="fls:GLV81_14365"/>
<name>A0A6I6G9S4_9BACT</name>
<dbReference type="AlphaFoldDB" id="A0A6I6G9S4"/>
<accession>A0A6I6G9S4</accession>
<dbReference type="Proteomes" id="UP000426027">
    <property type="component" value="Chromosome"/>
</dbReference>
<organism evidence="1 2">
    <name type="scientific">Phnomibacter ginsenosidimutans</name>
    <dbReference type="NCBI Taxonomy" id="2676868"/>
    <lineage>
        <taxon>Bacteria</taxon>
        <taxon>Pseudomonadati</taxon>
        <taxon>Bacteroidota</taxon>
        <taxon>Chitinophagia</taxon>
        <taxon>Chitinophagales</taxon>
        <taxon>Chitinophagaceae</taxon>
        <taxon>Phnomibacter</taxon>
    </lineage>
</organism>